<dbReference type="Pfam" id="PF11246">
    <property type="entry name" value="Phage_gp53"/>
    <property type="match status" value="1"/>
</dbReference>
<accession>K4F633</accession>
<name>K4F633_9CAUD</name>
<dbReference type="Proteomes" id="UP000000457">
    <property type="component" value="Segment"/>
</dbReference>
<organism evidence="1 2">
    <name type="scientific">Cronobacter phage vB_CsaM_GAP32</name>
    <dbReference type="NCBI Taxonomy" id="1141136"/>
    <lineage>
        <taxon>Viruses</taxon>
        <taxon>Duplodnaviria</taxon>
        <taxon>Heunggongvirae</taxon>
        <taxon>Uroviricota</taxon>
        <taxon>Caudoviricetes</taxon>
        <taxon>Mimasvirus</taxon>
        <taxon>Mimasvirus GAP32</taxon>
    </lineage>
</organism>
<dbReference type="InterPro" id="IPR022607">
    <property type="entry name" value="Phage_T4_Gp53_baseplate_wedge"/>
</dbReference>
<reference evidence="1 2" key="1">
    <citation type="journal article" date="2014" name="Virology">
        <title>Supersize me: Cronobacter sakazakii phage GAP32.</title>
        <authorList>
            <person name="Abbasifar R."/>
            <person name="Griffiths M.W."/>
            <person name="Sabour P.M."/>
            <person name="Ackermann H.-W."/>
            <person name="Vandersteegen K."/>
            <person name="Lavigne R."/>
            <person name="Noben J.-P."/>
            <person name="Villa A.A."/>
            <person name="Abbasifar A."/>
            <person name="Nash J.H.E."/>
            <person name="Kropinski A.M."/>
        </authorList>
    </citation>
    <scope>NUCLEOTIDE SEQUENCE [LARGE SCALE GENOMIC DNA]</scope>
    <source>
        <strain evidence="1">GAP-32</strain>
    </source>
</reference>
<protein>
    <submittedName>
        <fullName evidence="1">Uncharacterized protein</fullName>
    </submittedName>
</protein>
<proteinExistence type="predicted"/>
<sequence length="104" mass="12182">MASKYSLYSPYAKVKQTWYLGYNLPQGIVKADSDIEYTIPNHYNEQPWRLAKDLYGNERLYYIFSLLNPDILVDPIYDFTAGKVILVPSLQRVQTWLNSSRNVK</sequence>
<dbReference type="KEGG" id="vg:13993976"/>
<dbReference type="RefSeq" id="YP_006987341.1">
    <property type="nucleotide sequence ID" value="NC_019401.1"/>
</dbReference>
<dbReference type="GeneID" id="13993976"/>
<dbReference type="OrthoDB" id="19256at10239"/>
<dbReference type="EMBL" id="JN882285">
    <property type="protein sequence ID" value="AFC21686.1"/>
    <property type="molecule type" value="Genomic_DNA"/>
</dbReference>
<keyword evidence="2" id="KW-1185">Reference proteome</keyword>
<evidence type="ECO:0000313" key="1">
    <source>
        <dbReference type="EMBL" id="AFC21686.1"/>
    </source>
</evidence>
<gene>
    <name evidence="1" type="ORF">GAP32_236</name>
</gene>
<evidence type="ECO:0000313" key="2">
    <source>
        <dbReference type="Proteomes" id="UP000000457"/>
    </source>
</evidence>